<reference evidence="3 4" key="1">
    <citation type="submission" date="2024-01" db="EMBL/GenBank/DDBJ databases">
        <title>The genome sequence of Erythrobacteraceae sp. strain 1XM1-14.</title>
        <authorList>
            <person name="Liu Y."/>
        </authorList>
    </citation>
    <scope>NUCLEOTIDE SEQUENCE [LARGE SCALE GENOMIC DNA]</scope>
    <source>
        <strain evidence="3 4">1XM1-14</strain>
    </source>
</reference>
<sequence length="95" mass="10146">MFILSLSYVAPLEEVDALLEAHIAWLKQNHAEGRFQAWGRKIPRTGGMIFATVGGREEAEALAASDPFIIGGVATVEVTEFRATFAGAGLEALGQ</sequence>
<evidence type="ECO:0000259" key="2">
    <source>
        <dbReference type="Pfam" id="PF03795"/>
    </source>
</evidence>
<dbReference type="Gene3D" id="3.30.70.1060">
    <property type="entry name" value="Dimeric alpha+beta barrel"/>
    <property type="match status" value="1"/>
</dbReference>
<dbReference type="PANTHER" id="PTHR37828:SF1">
    <property type="entry name" value="YCII-RELATED DOMAIN-CONTAINING PROTEIN"/>
    <property type="match status" value="1"/>
</dbReference>
<evidence type="ECO:0000256" key="1">
    <source>
        <dbReference type="ARBA" id="ARBA00007689"/>
    </source>
</evidence>
<evidence type="ECO:0000313" key="3">
    <source>
        <dbReference type="EMBL" id="MEE1877008.1"/>
    </source>
</evidence>
<dbReference type="InterPro" id="IPR005545">
    <property type="entry name" value="YCII"/>
</dbReference>
<evidence type="ECO:0000313" key="4">
    <source>
        <dbReference type="Proteomes" id="UP001343492"/>
    </source>
</evidence>
<proteinExistence type="inferred from homology"/>
<protein>
    <submittedName>
        <fullName evidence="3">YciI family protein</fullName>
    </submittedName>
</protein>
<dbReference type="InterPro" id="IPR011008">
    <property type="entry name" value="Dimeric_a/b-barrel"/>
</dbReference>
<dbReference type="RefSeq" id="WP_354144107.1">
    <property type="nucleotide sequence ID" value="NZ_JAZDQV010000003.1"/>
</dbReference>
<accession>A0ABU7GD26</accession>
<comment type="caution">
    <text evidence="3">The sequence shown here is derived from an EMBL/GenBank/DDBJ whole genome shotgun (WGS) entry which is preliminary data.</text>
</comment>
<comment type="similarity">
    <text evidence="1">Belongs to the YciI family.</text>
</comment>
<gene>
    <name evidence="3" type="ORF">VRS74_04840</name>
</gene>
<dbReference type="Proteomes" id="UP001343492">
    <property type="component" value="Unassembled WGS sequence"/>
</dbReference>
<feature type="domain" description="YCII-related" evidence="2">
    <location>
        <begin position="1"/>
        <end position="82"/>
    </location>
</feature>
<organism evidence="3 4">
    <name type="scientific">Altererythrobacter litoralis</name>
    <dbReference type="NCBI Taxonomy" id="3113904"/>
    <lineage>
        <taxon>Bacteria</taxon>
        <taxon>Pseudomonadati</taxon>
        <taxon>Pseudomonadota</taxon>
        <taxon>Alphaproteobacteria</taxon>
        <taxon>Sphingomonadales</taxon>
        <taxon>Erythrobacteraceae</taxon>
        <taxon>Altererythrobacter</taxon>
    </lineage>
</organism>
<dbReference type="SUPFAM" id="SSF54909">
    <property type="entry name" value="Dimeric alpha+beta barrel"/>
    <property type="match status" value="1"/>
</dbReference>
<name>A0ABU7GD26_9SPHN</name>
<dbReference type="Pfam" id="PF03795">
    <property type="entry name" value="YCII"/>
    <property type="match status" value="1"/>
</dbReference>
<dbReference type="PANTHER" id="PTHR37828">
    <property type="entry name" value="GSR2449 PROTEIN"/>
    <property type="match status" value="1"/>
</dbReference>
<keyword evidence="4" id="KW-1185">Reference proteome</keyword>
<dbReference type="EMBL" id="JAZDQV010000003">
    <property type="protein sequence ID" value="MEE1877008.1"/>
    <property type="molecule type" value="Genomic_DNA"/>
</dbReference>